<evidence type="ECO:0000313" key="2">
    <source>
        <dbReference type="Proteomes" id="UP001319861"/>
    </source>
</evidence>
<keyword evidence="2" id="KW-1185">Reference proteome</keyword>
<accession>A0ABN6FNH7</accession>
<dbReference type="EMBL" id="AP024525">
    <property type="protein sequence ID" value="BCT78214.1"/>
    <property type="molecule type" value="Genomic_DNA"/>
</dbReference>
<proteinExistence type="predicted"/>
<dbReference type="Gene3D" id="1.10.10.10">
    <property type="entry name" value="Winged helix-like DNA-binding domain superfamily/Winged helix DNA-binding domain"/>
    <property type="match status" value="1"/>
</dbReference>
<dbReference type="SUPFAM" id="SSF88659">
    <property type="entry name" value="Sigma3 and sigma4 domains of RNA polymerase sigma factors"/>
    <property type="match status" value="1"/>
</dbReference>
<dbReference type="GO" id="GO:0000428">
    <property type="term" value="C:DNA-directed RNA polymerase complex"/>
    <property type="evidence" value="ECO:0007669"/>
    <property type="project" value="UniProtKB-KW"/>
</dbReference>
<dbReference type="InterPro" id="IPR014284">
    <property type="entry name" value="RNA_pol_sigma-70_dom"/>
</dbReference>
<dbReference type="InterPro" id="IPR013325">
    <property type="entry name" value="RNA_pol_sigma_r2"/>
</dbReference>
<dbReference type="Gene3D" id="1.10.1740.10">
    <property type="match status" value="1"/>
</dbReference>
<dbReference type="SUPFAM" id="SSF88946">
    <property type="entry name" value="Sigma2 domain of RNA polymerase sigma factors"/>
    <property type="match status" value="1"/>
</dbReference>
<sequence length="230" mass="24890">MDSVSSPSASGDAVTSTVRFTAGAERDGAEWVMLLSSPGPGHEAALSELHALLLRACRHQMANMYGYLSGMGSARVDELVNQAADEAMIAVLGRLGSFEGRSRFTTWAYKFGILHAAVEARRNLWRHRDVDLTSVPEQPSRWASPEDAAEGSALSAAVQAAIREALTAHQRRVVVALLIDEVPIDVLADRLGTTRNALYKTLHDSRARLRRHLAAAGFLPEPAPETKVDP</sequence>
<reference evidence="1 2" key="1">
    <citation type="journal article" date="2021" name="J. Biosci. Bioeng.">
        <title>Identification and characterization of a chc gene cluster responsible for the aromatization pathway of cyclohexanecarboxylate degradation in Sinomonas cyclohexanicum ATCC 51369.</title>
        <authorList>
            <person name="Yamamoto T."/>
            <person name="Hasegawa Y."/>
            <person name="Lau P.C.K."/>
            <person name="Iwaki H."/>
        </authorList>
    </citation>
    <scope>NUCLEOTIDE SEQUENCE [LARGE SCALE GENOMIC DNA]</scope>
    <source>
        <strain evidence="1 2">ATCC 51369</strain>
    </source>
</reference>
<protein>
    <submittedName>
        <fullName evidence="1">DNA-directed RNA polymerase sigma-70 factor</fullName>
    </submittedName>
</protein>
<keyword evidence="1" id="KW-0240">DNA-directed RNA polymerase</keyword>
<dbReference type="InterPro" id="IPR036388">
    <property type="entry name" value="WH-like_DNA-bd_sf"/>
</dbReference>
<keyword evidence="1" id="KW-0804">Transcription</keyword>
<dbReference type="NCBIfam" id="TIGR02937">
    <property type="entry name" value="sigma70-ECF"/>
    <property type="match status" value="1"/>
</dbReference>
<evidence type="ECO:0000313" key="1">
    <source>
        <dbReference type="EMBL" id="BCT78214.1"/>
    </source>
</evidence>
<organism evidence="1 2">
    <name type="scientific">Sinomonas cyclohexanicum</name>
    <name type="common">Corynebacterium cyclohexanicum</name>
    <dbReference type="NCBI Taxonomy" id="322009"/>
    <lineage>
        <taxon>Bacteria</taxon>
        <taxon>Bacillati</taxon>
        <taxon>Actinomycetota</taxon>
        <taxon>Actinomycetes</taxon>
        <taxon>Micrococcales</taxon>
        <taxon>Micrococcaceae</taxon>
        <taxon>Sinomonas</taxon>
    </lineage>
</organism>
<name>A0ABN6FNH7_SINCY</name>
<gene>
    <name evidence="1" type="ORF">SCMU_40560</name>
</gene>
<dbReference type="Proteomes" id="UP001319861">
    <property type="component" value="Chromosome"/>
</dbReference>
<dbReference type="InterPro" id="IPR013324">
    <property type="entry name" value="RNA_pol_sigma_r3/r4-like"/>
</dbReference>